<dbReference type="SMART" id="SM00382">
    <property type="entry name" value="AAA"/>
    <property type="match status" value="1"/>
</dbReference>
<evidence type="ECO:0000256" key="3">
    <source>
        <dbReference type="ARBA" id="ARBA00022840"/>
    </source>
</evidence>
<dbReference type="HOGENOM" id="CLU_000604_1_23_9"/>
<dbReference type="GO" id="GO:0005524">
    <property type="term" value="F:ATP binding"/>
    <property type="evidence" value="ECO:0007669"/>
    <property type="project" value="UniProtKB-KW"/>
</dbReference>
<evidence type="ECO:0000256" key="2">
    <source>
        <dbReference type="ARBA" id="ARBA00022741"/>
    </source>
</evidence>
<gene>
    <name evidence="5" type="ORF">N495_07155</name>
</gene>
<keyword evidence="2" id="KW-0547">Nucleotide-binding</keyword>
<dbReference type="PROSITE" id="PS00211">
    <property type="entry name" value="ABC_TRANSPORTER_1"/>
    <property type="match status" value="1"/>
</dbReference>
<dbReference type="RefSeq" id="WP_003486748.1">
    <property type="nucleotide sequence ID" value="NZ_JXSU01000007.1"/>
</dbReference>
<dbReference type="InterPro" id="IPR027417">
    <property type="entry name" value="P-loop_NTPase"/>
</dbReference>
<dbReference type="PANTHER" id="PTHR43776">
    <property type="entry name" value="TRANSPORT ATP-BINDING PROTEIN"/>
    <property type="match status" value="1"/>
</dbReference>
<dbReference type="SUPFAM" id="SSF52540">
    <property type="entry name" value="P-loop containing nucleoside triphosphate hydrolases"/>
    <property type="match status" value="1"/>
</dbReference>
<dbReference type="GO" id="GO:0016887">
    <property type="term" value="F:ATP hydrolysis activity"/>
    <property type="evidence" value="ECO:0007669"/>
    <property type="project" value="InterPro"/>
</dbReference>
<evidence type="ECO:0000259" key="4">
    <source>
        <dbReference type="PROSITE" id="PS50893"/>
    </source>
</evidence>
<feature type="domain" description="ABC transporter" evidence="4">
    <location>
        <begin position="2"/>
        <end position="253"/>
    </location>
</feature>
<protein>
    <submittedName>
        <fullName evidence="5">Peptide ABC transporter ATP-binding protein</fullName>
    </submittedName>
</protein>
<sequence>MLEVKNVVKSYNPKLSLFTKNKLDFKAIDNVSFKLKEGEAIGLVGESGCGKSTLGRLILRLENTTEGSIKYKGKNIWSFKGKELKSFRKQCQIIFQDTYCSLNPNIRVIDSLMEPLDNYFTELSKEEKTNKIESIIGFAKLDKDILEKYPSSISGGERQRINICRALLLEPKLLICDEIISSLDVCTQASIMSMVKELREKSNTAILFISHDISAVDYLCDKIIVMESGRIIETIENKKLGLYSYKKDYTEKLLSSVPINHPSKRVNTIY</sequence>
<evidence type="ECO:0000313" key="6">
    <source>
        <dbReference type="Proteomes" id="UP000032250"/>
    </source>
</evidence>
<reference evidence="5 6" key="1">
    <citation type="submission" date="2014-06" db="EMBL/GenBank/DDBJ databases">
        <title>Genome characterization of distinct group I Clostridium botulinum lineages.</title>
        <authorList>
            <person name="Giordani F."/>
            <person name="Anselmo A."/>
            <person name="Fillo S."/>
            <person name="Palozzi A.M."/>
            <person name="Fortunato A."/>
            <person name="Gentile B."/>
            <person name="Ciammaruconi A."/>
            <person name="Anniballi F."/>
            <person name="De Medici D."/>
            <person name="Lista F."/>
        </authorList>
    </citation>
    <scope>NUCLEOTIDE SEQUENCE [LARGE SCALE GENOMIC DNA]</scope>
    <source>
        <strain evidence="5 6">B2 450</strain>
    </source>
</reference>
<dbReference type="GO" id="GO:0055085">
    <property type="term" value="P:transmembrane transport"/>
    <property type="evidence" value="ECO:0007669"/>
    <property type="project" value="UniProtKB-ARBA"/>
</dbReference>
<keyword evidence="3 5" id="KW-0067">ATP-binding</keyword>
<dbReference type="AlphaFoldDB" id="A0A0D1BSS3"/>
<comment type="caution">
    <text evidence="5">The sequence shown here is derived from an EMBL/GenBank/DDBJ whole genome shotgun (WGS) entry which is preliminary data.</text>
</comment>
<dbReference type="OrthoDB" id="9806285at2"/>
<dbReference type="Gene3D" id="3.40.50.300">
    <property type="entry name" value="P-loop containing nucleotide triphosphate hydrolases"/>
    <property type="match status" value="1"/>
</dbReference>
<dbReference type="PATRIC" id="fig|1379739.3.peg.1768"/>
<dbReference type="InterPro" id="IPR003439">
    <property type="entry name" value="ABC_transporter-like_ATP-bd"/>
</dbReference>
<keyword evidence="1" id="KW-0813">Transport</keyword>
<name>A0A0D1BSS3_CLOBO</name>
<dbReference type="Pfam" id="PF00005">
    <property type="entry name" value="ABC_tran"/>
    <property type="match status" value="1"/>
</dbReference>
<dbReference type="CDD" id="cd03257">
    <property type="entry name" value="ABC_NikE_OppD_transporters"/>
    <property type="match status" value="1"/>
</dbReference>
<evidence type="ECO:0000256" key="1">
    <source>
        <dbReference type="ARBA" id="ARBA00022448"/>
    </source>
</evidence>
<dbReference type="PROSITE" id="PS50893">
    <property type="entry name" value="ABC_TRANSPORTER_2"/>
    <property type="match status" value="1"/>
</dbReference>
<dbReference type="InterPro" id="IPR017871">
    <property type="entry name" value="ABC_transporter-like_CS"/>
</dbReference>
<dbReference type="InterPro" id="IPR050319">
    <property type="entry name" value="ABC_transp_ATP-bind"/>
</dbReference>
<dbReference type="InterPro" id="IPR003593">
    <property type="entry name" value="AAA+_ATPase"/>
</dbReference>
<accession>A0A0D1BSS3</accession>
<evidence type="ECO:0000313" key="5">
    <source>
        <dbReference type="EMBL" id="KIS23375.1"/>
    </source>
</evidence>
<dbReference type="PANTHER" id="PTHR43776:SF8">
    <property type="entry name" value="ABC TRANSPORTER, ATP-BINDING PROTEIN"/>
    <property type="match status" value="1"/>
</dbReference>
<dbReference type="EMBL" id="JXSU01000007">
    <property type="protein sequence ID" value="KIS23375.1"/>
    <property type="molecule type" value="Genomic_DNA"/>
</dbReference>
<dbReference type="Proteomes" id="UP000032250">
    <property type="component" value="Unassembled WGS sequence"/>
</dbReference>
<proteinExistence type="predicted"/>
<organism evidence="5 6">
    <name type="scientific">Clostridium botulinum B2 450</name>
    <dbReference type="NCBI Taxonomy" id="1379739"/>
    <lineage>
        <taxon>Bacteria</taxon>
        <taxon>Bacillati</taxon>
        <taxon>Bacillota</taxon>
        <taxon>Clostridia</taxon>
        <taxon>Eubacteriales</taxon>
        <taxon>Clostridiaceae</taxon>
        <taxon>Clostridium</taxon>
    </lineage>
</organism>